<evidence type="ECO:0000256" key="2">
    <source>
        <dbReference type="ARBA" id="ARBA00021874"/>
    </source>
</evidence>
<dbReference type="EMBL" id="CP049208">
    <property type="protein sequence ID" value="QTG03379.1"/>
    <property type="molecule type" value="Genomic_DNA"/>
</dbReference>
<dbReference type="PROSITE" id="PS00571">
    <property type="entry name" value="AMIDASES"/>
    <property type="match status" value="1"/>
</dbReference>
<evidence type="ECO:0000313" key="6">
    <source>
        <dbReference type="Proteomes" id="UP000663912"/>
    </source>
</evidence>
<dbReference type="InterPro" id="IPR020556">
    <property type="entry name" value="Amidase_CS"/>
</dbReference>
<dbReference type="SUPFAM" id="SSF75304">
    <property type="entry name" value="Amidase signature (AS) enzymes"/>
    <property type="match status" value="1"/>
</dbReference>
<organism evidence="5 6">
    <name type="scientific">Agrobacterium rubi</name>
    <dbReference type="NCBI Taxonomy" id="28099"/>
    <lineage>
        <taxon>Bacteria</taxon>
        <taxon>Pseudomonadati</taxon>
        <taxon>Pseudomonadota</taxon>
        <taxon>Alphaproteobacteria</taxon>
        <taxon>Hyphomicrobiales</taxon>
        <taxon>Rhizobiaceae</taxon>
        <taxon>Rhizobium/Agrobacterium group</taxon>
        <taxon>Agrobacterium</taxon>
    </lineage>
</organism>
<dbReference type="InterPro" id="IPR036928">
    <property type="entry name" value="AS_sf"/>
</dbReference>
<evidence type="ECO:0000313" key="4">
    <source>
        <dbReference type="EMBL" id="NTF39780.1"/>
    </source>
</evidence>
<dbReference type="KEGG" id="arui:G6M88_23280"/>
<dbReference type="PANTHER" id="PTHR11895">
    <property type="entry name" value="TRANSAMIDASE"/>
    <property type="match status" value="1"/>
</dbReference>
<dbReference type="GO" id="GO:0003824">
    <property type="term" value="F:catalytic activity"/>
    <property type="evidence" value="ECO:0007669"/>
    <property type="project" value="InterPro"/>
</dbReference>
<proteinExistence type="predicted"/>
<evidence type="ECO:0000313" key="7">
    <source>
        <dbReference type="Proteomes" id="UP000822331"/>
    </source>
</evidence>
<name>A0AAE7RFS8_9HYPH</name>
<dbReference type="Gene3D" id="3.90.1300.10">
    <property type="entry name" value="Amidase signature (AS) domain"/>
    <property type="match status" value="1"/>
</dbReference>
<dbReference type="InterPro" id="IPR023631">
    <property type="entry name" value="Amidase_dom"/>
</dbReference>
<dbReference type="InterPro" id="IPR000120">
    <property type="entry name" value="Amidase"/>
</dbReference>
<accession>A0AAE7RFS8</accession>
<dbReference type="RefSeq" id="WP_065700943.1">
    <property type="nucleotide sequence ID" value="NZ_CP049208.1"/>
</dbReference>
<dbReference type="Proteomes" id="UP000822331">
    <property type="component" value="Unassembled WGS sequence"/>
</dbReference>
<keyword evidence="7" id="KW-1185">Reference proteome</keyword>
<evidence type="ECO:0000259" key="3">
    <source>
        <dbReference type="Pfam" id="PF01425"/>
    </source>
</evidence>
<dbReference type="PANTHER" id="PTHR11895:SF176">
    <property type="entry name" value="AMIDASE AMID-RELATED"/>
    <property type="match status" value="1"/>
</dbReference>
<dbReference type="AlphaFoldDB" id="A0AAE7RFS8"/>
<dbReference type="Proteomes" id="UP000663912">
    <property type="component" value="Plasmid pW2_73_1"/>
</dbReference>
<evidence type="ECO:0000256" key="1">
    <source>
        <dbReference type="ARBA" id="ARBA00003871"/>
    </source>
</evidence>
<keyword evidence="5" id="KW-0614">Plasmid</keyword>
<protein>
    <recommendedName>
        <fullName evidence="2">Indoleacetamide hydrolase</fullName>
    </recommendedName>
</protein>
<reference evidence="5" key="2">
    <citation type="submission" date="2020-02" db="EMBL/GenBank/DDBJ databases">
        <title>Unexpected conservation and global transmission of agrobacterial virulence plasmids.</title>
        <authorList>
            <person name="Weisberg A.J."/>
            <person name="Davis E.W. II"/>
            <person name="Tabima J.R."/>
            <person name="Belcher M.S."/>
            <person name="Miller M."/>
            <person name="Kuo C.-H."/>
            <person name="Loper J.E."/>
            <person name="Grunwald N.J."/>
            <person name="Putnam M.L."/>
            <person name="Chang J.H."/>
        </authorList>
    </citation>
    <scope>NUCLEOTIDE SEQUENCE</scope>
    <source>
        <strain evidence="5">W2/73</strain>
        <plasmid evidence="5">pW2_73_1</plasmid>
    </source>
</reference>
<dbReference type="Pfam" id="PF01425">
    <property type="entry name" value="Amidase"/>
    <property type="match status" value="1"/>
</dbReference>
<reference evidence="4 7" key="1">
    <citation type="journal article" date="2020" name="Science">
        <title>Unexpected conservation and global transmission of agrobacterial virulence plasmids.</title>
        <authorList>
            <person name="Weisberg A.J."/>
            <person name="Davis E.W. 2nd"/>
            <person name="Tabima J."/>
            <person name="Belcher M.S."/>
            <person name="Miller M."/>
            <person name="Kuo C.H."/>
            <person name="Loper J.E."/>
            <person name="Grunwald N.J."/>
            <person name="Putnam M.L."/>
            <person name="Chang J.H."/>
        </authorList>
    </citation>
    <scope>NUCLEOTIDE SEQUENCE [LARGE SCALE GENOMIC DNA]</scope>
    <source>
        <strain evidence="4 7">A19/93</strain>
    </source>
</reference>
<dbReference type="EMBL" id="JAAMCP010000017">
    <property type="protein sequence ID" value="NTF39780.1"/>
    <property type="molecule type" value="Genomic_DNA"/>
</dbReference>
<feature type="domain" description="Amidase" evidence="3">
    <location>
        <begin position="32"/>
        <end position="456"/>
    </location>
</feature>
<gene>
    <name evidence="4" type="ORF">G6L72_24125</name>
    <name evidence="5" type="ORF">G6M88_23280</name>
</gene>
<evidence type="ECO:0000313" key="5">
    <source>
        <dbReference type="EMBL" id="QTG03379.1"/>
    </source>
</evidence>
<geneLocation type="plasmid" evidence="5 6">
    <name>pW2_73_1</name>
</geneLocation>
<sequence length="491" mass="52301">MSDTRSTDILDLDLCDIADHVAVGDVSALAVAQAAVSAAADIGRKTNAVIALEQTQALEKAEALDRLRSRNGPLGALHGVPLANKDMFYRKGFATGGGSSLRQDFMPGYTATVIERLDQAGAVTTARLNMAEFALNPTGHNVHHGDCKNPWNPDFCTGGSSSGSGAAVASRIVYGSLGSDTGGSIRMPASMCGVTGIKGTQGLVSRYGVMPLAYSVDCVGPIARTARDCARLLGVIAGEDPNDPTCAREPVPNYESFLNGDIRGLRIGYAAQLFGFQTDPELEAAVADALEVYKSRGAQVLAVSVPNTEALVTYAGLVQRSEMATIHAQWMRVAPAEYAKHVSSRIFAGYGIPATAYIEALSRRGGLLNEFCRLAFREVDVIATPALTMRVPTRIEADMDTGGEVAERIFGRVTENARLLNYLGLPAMSVPAGFDRRGLPIGMQLFGRPFGELMLLKTAEAFQRDTNWHRLKPPLVATDTNGSSIPRKEHA</sequence>
<comment type="function">
    <text evidence="1">Hydrolyzes indole-3-acetamide (IAM) into indole-3-acetic acid (IAA).</text>
</comment>